<protein>
    <submittedName>
        <fullName evidence="4">Hydrolase TatD</fullName>
    </submittedName>
</protein>
<evidence type="ECO:0000313" key="5">
    <source>
        <dbReference type="Proteomes" id="UP000231414"/>
    </source>
</evidence>
<dbReference type="CDD" id="cd01310">
    <property type="entry name" value="TatD_DNAse"/>
    <property type="match status" value="1"/>
</dbReference>
<proteinExistence type="predicted"/>
<dbReference type="Pfam" id="PF01026">
    <property type="entry name" value="TatD_DNase"/>
    <property type="match status" value="1"/>
</dbReference>
<feature type="binding site" evidence="3">
    <location>
        <position position="213"/>
    </location>
    <ligand>
        <name>a divalent metal cation</name>
        <dbReference type="ChEBI" id="CHEBI:60240"/>
        <label>1</label>
    </ligand>
</feature>
<dbReference type="InterPro" id="IPR032466">
    <property type="entry name" value="Metal_Hydrolase"/>
</dbReference>
<evidence type="ECO:0000256" key="2">
    <source>
        <dbReference type="ARBA" id="ARBA00022801"/>
    </source>
</evidence>
<feature type="binding site" evidence="3">
    <location>
        <position position="163"/>
    </location>
    <ligand>
        <name>a divalent metal cation</name>
        <dbReference type="ChEBI" id="CHEBI:60240"/>
        <label>2</label>
    </ligand>
</feature>
<feature type="binding site" evidence="3">
    <location>
        <position position="140"/>
    </location>
    <ligand>
        <name>a divalent metal cation</name>
        <dbReference type="ChEBI" id="CHEBI:60240"/>
        <label>2</label>
    </ligand>
</feature>
<dbReference type="AlphaFoldDB" id="A0A2H0X7L6"/>
<organism evidence="4 5">
    <name type="scientific">candidate division WWE3 bacterium CG08_land_8_20_14_0_20_43_13</name>
    <dbReference type="NCBI Taxonomy" id="1975087"/>
    <lineage>
        <taxon>Bacteria</taxon>
        <taxon>Katanobacteria</taxon>
    </lineage>
</organism>
<sequence>MLIDTHCHLNFPDFQQDQNQVIKRASARQVEKIVLASASVGESLKNIRLALKYPNLWTMAGIHPHNTDPGTKAKLAGQRQKIESLIKISKENKIVAVGEIGLDYFSTPSQEENQTKEEQIWLFEQQLKLAEKYQLPAVIHSRKAAEETLKIIKEFPKIKKVIHCFSYPYQIAKKFLDLDCLISFTGIITFPNADDLREIARRIPLEKIMLETDAPFLAPQEHRGERNEPAYVKIIAQCLAQTKKIDIGVITSVTTDTAESFFVI</sequence>
<dbReference type="InterPro" id="IPR015991">
    <property type="entry name" value="TatD/YcfH-like"/>
</dbReference>
<dbReference type="FunFam" id="3.20.20.140:FF:000005">
    <property type="entry name" value="TatD family hydrolase"/>
    <property type="match status" value="1"/>
</dbReference>
<keyword evidence="1 3" id="KW-0479">Metal-binding</keyword>
<feature type="binding site" evidence="3">
    <location>
        <position position="99"/>
    </location>
    <ligand>
        <name>a divalent metal cation</name>
        <dbReference type="ChEBI" id="CHEBI:60240"/>
        <label>1</label>
    </ligand>
</feature>
<dbReference type="NCBIfam" id="TIGR00010">
    <property type="entry name" value="YchF/TatD family DNA exonuclease"/>
    <property type="match status" value="1"/>
</dbReference>
<dbReference type="PIRSF" id="PIRSF005902">
    <property type="entry name" value="DNase_TatD"/>
    <property type="match status" value="1"/>
</dbReference>
<dbReference type="EMBL" id="PEYW01000025">
    <property type="protein sequence ID" value="PIS20841.1"/>
    <property type="molecule type" value="Genomic_DNA"/>
</dbReference>
<accession>A0A2H0X7L6</accession>
<comment type="caution">
    <text evidence="4">The sequence shown here is derived from an EMBL/GenBank/DDBJ whole genome shotgun (WGS) entry which is preliminary data.</text>
</comment>
<feature type="binding site" evidence="3">
    <location>
        <position position="6"/>
    </location>
    <ligand>
        <name>a divalent metal cation</name>
        <dbReference type="ChEBI" id="CHEBI:60240"/>
        <label>1</label>
    </ligand>
</feature>
<dbReference type="SUPFAM" id="SSF51556">
    <property type="entry name" value="Metallo-dependent hydrolases"/>
    <property type="match status" value="1"/>
</dbReference>
<evidence type="ECO:0000313" key="4">
    <source>
        <dbReference type="EMBL" id="PIS20841.1"/>
    </source>
</evidence>
<dbReference type="PROSITE" id="PS01137">
    <property type="entry name" value="TATD_1"/>
    <property type="match status" value="1"/>
</dbReference>
<dbReference type="Proteomes" id="UP000231414">
    <property type="component" value="Unassembled WGS sequence"/>
</dbReference>
<dbReference type="GO" id="GO:0016788">
    <property type="term" value="F:hydrolase activity, acting on ester bonds"/>
    <property type="evidence" value="ECO:0007669"/>
    <property type="project" value="InterPro"/>
</dbReference>
<dbReference type="GO" id="GO:0046872">
    <property type="term" value="F:metal ion binding"/>
    <property type="evidence" value="ECO:0007669"/>
    <property type="project" value="UniProtKB-KW"/>
</dbReference>
<name>A0A2H0X7L6_UNCKA</name>
<evidence type="ECO:0000256" key="1">
    <source>
        <dbReference type="ARBA" id="ARBA00022723"/>
    </source>
</evidence>
<dbReference type="PANTHER" id="PTHR46124:SF2">
    <property type="entry name" value="D-AMINOACYL-TRNA DEACYLASE"/>
    <property type="match status" value="1"/>
</dbReference>
<dbReference type="InterPro" id="IPR001130">
    <property type="entry name" value="TatD-like"/>
</dbReference>
<dbReference type="Gene3D" id="3.20.20.140">
    <property type="entry name" value="Metal-dependent hydrolases"/>
    <property type="match status" value="1"/>
</dbReference>
<dbReference type="PANTHER" id="PTHR46124">
    <property type="entry name" value="D-AMINOACYL-TRNA DEACYLASE"/>
    <property type="match status" value="1"/>
</dbReference>
<gene>
    <name evidence="4" type="ORF">COT52_01635</name>
</gene>
<dbReference type="GO" id="GO:0005829">
    <property type="term" value="C:cytosol"/>
    <property type="evidence" value="ECO:0007669"/>
    <property type="project" value="TreeGrafter"/>
</dbReference>
<evidence type="ECO:0000256" key="3">
    <source>
        <dbReference type="PIRSR" id="PIRSR005902-1"/>
    </source>
</evidence>
<dbReference type="InterPro" id="IPR018228">
    <property type="entry name" value="DNase_TatD-rel_CS"/>
</dbReference>
<dbReference type="GO" id="GO:0004536">
    <property type="term" value="F:DNA nuclease activity"/>
    <property type="evidence" value="ECO:0007669"/>
    <property type="project" value="InterPro"/>
</dbReference>
<feature type="binding site" evidence="3">
    <location>
        <position position="8"/>
    </location>
    <ligand>
        <name>a divalent metal cation</name>
        <dbReference type="ChEBI" id="CHEBI:60240"/>
        <label>1</label>
    </ligand>
</feature>
<reference evidence="5" key="1">
    <citation type="submission" date="2017-09" db="EMBL/GenBank/DDBJ databases">
        <title>Depth-based differentiation of microbial function through sediment-hosted aquifers and enrichment of novel symbionts in the deep terrestrial subsurface.</title>
        <authorList>
            <person name="Probst A.J."/>
            <person name="Ladd B."/>
            <person name="Jarett J.K."/>
            <person name="Geller-Mcgrath D.E."/>
            <person name="Sieber C.M.K."/>
            <person name="Emerson J.B."/>
            <person name="Anantharaman K."/>
            <person name="Thomas B.C."/>
            <person name="Malmstrom R."/>
            <person name="Stieglmeier M."/>
            <person name="Klingl A."/>
            <person name="Woyke T."/>
            <person name="Ryan C.M."/>
            <person name="Banfield J.F."/>
        </authorList>
    </citation>
    <scope>NUCLEOTIDE SEQUENCE [LARGE SCALE GENOMIC DNA]</scope>
</reference>
<keyword evidence="2 4" id="KW-0378">Hydrolase</keyword>